<dbReference type="Pfam" id="PF25975">
    <property type="entry name" value="CzcB_C"/>
    <property type="match status" value="1"/>
</dbReference>
<reference evidence="10 11" key="1">
    <citation type="submission" date="2019-12" db="EMBL/GenBank/DDBJ databases">
        <authorList>
            <person name="Zhao J."/>
        </authorList>
    </citation>
    <scope>NUCLEOTIDE SEQUENCE [LARGE SCALE GENOMIC DNA]</scope>
    <source>
        <strain evidence="10 11">S-15</strain>
    </source>
</reference>
<dbReference type="NCBIfam" id="TIGR01730">
    <property type="entry name" value="RND_mfp"/>
    <property type="match status" value="1"/>
</dbReference>
<dbReference type="InterPro" id="IPR045800">
    <property type="entry name" value="HMBD"/>
</dbReference>
<feature type="domain" description="CusB-like beta-barrel" evidence="8">
    <location>
        <begin position="251"/>
        <end position="327"/>
    </location>
</feature>
<dbReference type="AlphaFoldDB" id="A0A6N9NMH5"/>
<evidence type="ECO:0000259" key="9">
    <source>
        <dbReference type="Pfam" id="PF25975"/>
    </source>
</evidence>
<dbReference type="SUPFAM" id="SSF111369">
    <property type="entry name" value="HlyD-like secretion proteins"/>
    <property type="match status" value="1"/>
</dbReference>
<dbReference type="GO" id="GO:0060003">
    <property type="term" value="P:copper ion export"/>
    <property type="evidence" value="ECO:0007669"/>
    <property type="project" value="TreeGrafter"/>
</dbReference>
<feature type="domain" description="CzcB-like C-terminal circularly permuted SH3-like" evidence="9">
    <location>
        <begin position="336"/>
        <end position="399"/>
    </location>
</feature>
<dbReference type="GO" id="GO:0022857">
    <property type="term" value="F:transmembrane transporter activity"/>
    <property type="evidence" value="ECO:0007669"/>
    <property type="project" value="InterPro"/>
</dbReference>
<dbReference type="InterPro" id="IPR058790">
    <property type="entry name" value="BSH_CusB"/>
</dbReference>
<dbReference type="Pfam" id="PF11827">
    <property type="entry name" value="DUF3347"/>
    <property type="match status" value="1"/>
</dbReference>
<evidence type="ECO:0000256" key="3">
    <source>
        <dbReference type="SAM" id="Phobius"/>
    </source>
</evidence>
<feature type="transmembrane region" description="Helical" evidence="3">
    <location>
        <begin position="7"/>
        <end position="27"/>
    </location>
</feature>
<keyword evidence="3" id="KW-0812">Transmembrane</keyword>
<name>A0A6N9NMH5_9FLAO</name>
<dbReference type="GO" id="GO:0030288">
    <property type="term" value="C:outer membrane-bounded periplasmic space"/>
    <property type="evidence" value="ECO:0007669"/>
    <property type="project" value="TreeGrafter"/>
</dbReference>
<dbReference type="RefSeq" id="WP_160633370.1">
    <property type="nucleotide sequence ID" value="NZ_WWNE01000007.1"/>
</dbReference>
<feature type="domain" description="CusB-like three alpha-helical bundle" evidence="6">
    <location>
        <begin position="164"/>
        <end position="212"/>
    </location>
</feature>
<dbReference type="Gene3D" id="2.40.420.20">
    <property type="match status" value="1"/>
</dbReference>
<evidence type="ECO:0000256" key="2">
    <source>
        <dbReference type="ARBA" id="ARBA00022448"/>
    </source>
</evidence>
<dbReference type="InterPro" id="IPR006143">
    <property type="entry name" value="RND_pump_MFP"/>
</dbReference>
<keyword evidence="11" id="KW-1185">Reference proteome</keyword>
<dbReference type="InterPro" id="IPR058649">
    <property type="entry name" value="CzcB_C"/>
</dbReference>
<accession>A0A6N9NMH5</accession>
<dbReference type="PANTHER" id="PTHR30097">
    <property type="entry name" value="CATION EFFLUX SYSTEM PROTEIN CUSB"/>
    <property type="match status" value="1"/>
</dbReference>
<evidence type="ECO:0000256" key="1">
    <source>
        <dbReference type="ARBA" id="ARBA00009477"/>
    </source>
</evidence>
<dbReference type="Gene3D" id="2.40.30.170">
    <property type="match status" value="1"/>
</dbReference>
<dbReference type="Proteomes" id="UP000470771">
    <property type="component" value="Unassembled WGS sequence"/>
</dbReference>
<feature type="domain" description="Heavy metal binding" evidence="5">
    <location>
        <begin position="50"/>
        <end position="75"/>
    </location>
</feature>
<evidence type="ECO:0000313" key="10">
    <source>
        <dbReference type="EMBL" id="NBG66420.1"/>
    </source>
</evidence>
<proteinExistence type="inferred from homology"/>
<sequence length="593" mass="64809">MKQLNKTTLILALSTLVIGVIMGWLIFGRANTNVINEVGHAIAEDTETIWTCSMHPQIRKGEPGDCPICGMDLIPLESEQNEELNPMAVSMSPTAMQLAQVQTLTVGKGSVTKSIQLNGKVQEDERLLHTQSSHVSGRIEELTVTFTGDFVSKGKIIARLYSPELVTAQEELLEAQKIATTQPALFNAAKEKLKKWKLTDKQIDQVLTSGQAIESFPILADVSGYVTEKMVNLGDYVRQGEPIYQIADLSKVWVLFDVYETDMGFINKGDKVEYTIQSIPGKTFSGTISYIDPVIDTKTRVAKARVERNNADLMLKPEMFVSGTVEASTSTKKPSLTVPKSAVMWTGTRSVVYVMQTSSQGVSFIMREVTLGPELGDSYVIESGLEAGEEIAVNGTFSIDAAAQLAGKPSMMNPQGGVAMTGHNHGGLKNSAMENKPSAIKKTSLSTSAKKSIEPLFESYFNFKTALASDDFKKAKQSGLALKSALANVDMTLFKGDAHAVWMELSSSLKNSLQHIEHEENIAALRESFIHISNGMIAIAESFEPNISPIYIQHCPMANSDKGADWLSQSKEIRNPYFGESMLTCGEVKKEIN</sequence>
<feature type="domain" description="CusB-like barrel-sandwich hybrid" evidence="7">
    <location>
        <begin position="133"/>
        <end position="247"/>
    </location>
</feature>
<dbReference type="Pfam" id="PF25919">
    <property type="entry name" value="BSH_CusB"/>
    <property type="match status" value="1"/>
</dbReference>
<dbReference type="GO" id="GO:0015679">
    <property type="term" value="P:plasma membrane copper ion transport"/>
    <property type="evidence" value="ECO:0007669"/>
    <property type="project" value="TreeGrafter"/>
</dbReference>
<evidence type="ECO:0000313" key="11">
    <source>
        <dbReference type="Proteomes" id="UP000470771"/>
    </source>
</evidence>
<dbReference type="Pfam" id="PF25869">
    <property type="entry name" value="3HB_CusB"/>
    <property type="match status" value="1"/>
</dbReference>
<evidence type="ECO:0000259" key="6">
    <source>
        <dbReference type="Pfam" id="PF25869"/>
    </source>
</evidence>
<dbReference type="EMBL" id="WWNE01000007">
    <property type="protein sequence ID" value="NBG66420.1"/>
    <property type="molecule type" value="Genomic_DNA"/>
</dbReference>
<dbReference type="InterPro" id="IPR058791">
    <property type="entry name" value="3HB_CusB"/>
</dbReference>
<dbReference type="PANTHER" id="PTHR30097:SF15">
    <property type="entry name" value="CATION EFFLUX SYSTEM PROTEIN CUSB"/>
    <property type="match status" value="1"/>
</dbReference>
<comment type="caution">
    <text evidence="10">The sequence shown here is derived from an EMBL/GenBank/DDBJ whole genome shotgun (WGS) entry which is preliminary data.</text>
</comment>
<gene>
    <name evidence="10" type="ORF">GQN54_09855</name>
</gene>
<feature type="domain" description="DUF3347" evidence="4">
    <location>
        <begin position="457"/>
        <end position="546"/>
    </location>
</feature>
<evidence type="ECO:0000259" key="4">
    <source>
        <dbReference type="Pfam" id="PF11827"/>
    </source>
</evidence>
<comment type="similarity">
    <text evidence="1">Belongs to the membrane fusion protein (MFP) (TC 8.A.1) family.</text>
</comment>
<dbReference type="Gene3D" id="6.10.140.730">
    <property type="match status" value="1"/>
</dbReference>
<dbReference type="InterPro" id="IPR058792">
    <property type="entry name" value="Beta-barrel_RND_2"/>
</dbReference>
<dbReference type="GO" id="GO:0016020">
    <property type="term" value="C:membrane"/>
    <property type="evidence" value="ECO:0007669"/>
    <property type="project" value="InterPro"/>
</dbReference>
<evidence type="ECO:0000259" key="8">
    <source>
        <dbReference type="Pfam" id="PF25954"/>
    </source>
</evidence>
<dbReference type="InterPro" id="IPR051909">
    <property type="entry name" value="MFP_Cation_Efflux"/>
</dbReference>
<keyword evidence="3" id="KW-0472">Membrane</keyword>
<dbReference type="InterPro" id="IPR021782">
    <property type="entry name" value="DUF3347"/>
</dbReference>
<keyword evidence="2" id="KW-0813">Transport</keyword>
<protein>
    <submittedName>
        <fullName evidence="10">Efflux RND transporter periplasmic adaptor subunit</fullName>
    </submittedName>
</protein>
<dbReference type="Pfam" id="PF25954">
    <property type="entry name" value="Beta-barrel_RND_2"/>
    <property type="match status" value="1"/>
</dbReference>
<dbReference type="Pfam" id="PF19335">
    <property type="entry name" value="HMBD"/>
    <property type="match status" value="1"/>
</dbReference>
<dbReference type="FunFam" id="2.40.30.170:FF:000010">
    <property type="entry name" value="Efflux RND transporter periplasmic adaptor subunit"/>
    <property type="match status" value="1"/>
</dbReference>
<keyword evidence="3" id="KW-1133">Transmembrane helix</keyword>
<organism evidence="10 11">
    <name type="scientific">Acidiluteibacter ferrifornacis</name>
    <dbReference type="NCBI Taxonomy" id="2692424"/>
    <lineage>
        <taxon>Bacteria</taxon>
        <taxon>Pseudomonadati</taxon>
        <taxon>Bacteroidota</taxon>
        <taxon>Flavobacteriia</taxon>
        <taxon>Flavobacteriales</taxon>
        <taxon>Cryomorphaceae</taxon>
        <taxon>Acidiluteibacter</taxon>
    </lineage>
</organism>
<dbReference type="GO" id="GO:0046914">
    <property type="term" value="F:transition metal ion binding"/>
    <property type="evidence" value="ECO:0007669"/>
    <property type="project" value="TreeGrafter"/>
</dbReference>
<evidence type="ECO:0000259" key="5">
    <source>
        <dbReference type="Pfam" id="PF19335"/>
    </source>
</evidence>
<evidence type="ECO:0000259" key="7">
    <source>
        <dbReference type="Pfam" id="PF25919"/>
    </source>
</evidence>